<evidence type="ECO:0000256" key="1">
    <source>
        <dbReference type="ARBA" id="ARBA00022837"/>
    </source>
</evidence>
<accession>A0A4E0R629</accession>
<proteinExistence type="predicted"/>
<protein>
    <recommendedName>
        <fullName evidence="2">EF-hand domain-containing protein</fullName>
    </recommendedName>
</protein>
<comment type="caution">
    <text evidence="3">The sequence shown here is derived from an EMBL/GenBank/DDBJ whole genome shotgun (WGS) entry which is preliminary data.</text>
</comment>
<dbReference type="PROSITE" id="PS00018">
    <property type="entry name" value="EF_HAND_1"/>
    <property type="match status" value="2"/>
</dbReference>
<dbReference type="Gene3D" id="1.10.238.10">
    <property type="entry name" value="EF-hand"/>
    <property type="match status" value="1"/>
</dbReference>
<keyword evidence="1" id="KW-0106">Calcium</keyword>
<feature type="domain" description="EF-hand" evidence="2">
    <location>
        <begin position="45"/>
        <end position="80"/>
    </location>
</feature>
<dbReference type="InterPro" id="IPR018247">
    <property type="entry name" value="EF_Hand_1_Ca_BS"/>
</dbReference>
<dbReference type="CDD" id="cd00051">
    <property type="entry name" value="EFh"/>
    <property type="match status" value="1"/>
</dbReference>
<reference evidence="3" key="1">
    <citation type="submission" date="2019-03" db="EMBL/GenBank/DDBJ databases">
        <title>Improved annotation for the trematode Fasciola hepatica.</title>
        <authorList>
            <person name="Choi Y.-J."/>
            <person name="Martin J."/>
            <person name="Mitreva M."/>
        </authorList>
    </citation>
    <scope>NUCLEOTIDE SEQUENCE [LARGE SCALE GENOMIC DNA]</scope>
</reference>
<dbReference type="Proteomes" id="UP000230066">
    <property type="component" value="Unassembled WGS sequence"/>
</dbReference>
<feature type="domain" description="EF-hand" evidence="2">
    <location>
        <begin position="84"/>
        <end position="114"/>
    </location>
</feature>
<evidence type="ECO:0000259" key="2">
    <source>
        <dbReference type="PROSITE" id="PS50222"/>
    </source>
</evidence>
<dbReference type="EMBL" id="JXXN02002225">
    <property type="protein sequence ID" value="THD23293.1"/>
    <property type="molecule type" value="Genomic_DNA"/>
</dbReference>
<name>A0A4E0R629_FASHE</name>
<dbReference type="PROSITE" id="PS50222">
    <property type="entry name" value="EF_HAND_2"/>
    <property type="match status" value="2"/>
</dbReference>
<dbReference type="InterPro" id="IPR011992">
    <property type="entry name" value="EF-hand-dom_pair"/>
</dbReference>
<dbReference type="Pfam" id="PF13499">
    <property type="entry name" value="EF-hand_7"/>
    <property type="match status" value="1"/>
</dbReference>
<dbReference type="SMART" id="SM00054">
    <property type="entry name" value="EFh"/>
    <property type="match status" value="2"/>
</dbReference>
<dbReference type="SUPFAM" id="SSF47473">
    <property type="entry name" value="EF-hand"/>
    <property type="match status" value="1"/>
</dbReference>
<keyword evidence="4" id="KW-1185">Reference proteome</keyword>
<gene>
    <name evidence="3" type="ORF">D915_006066</name>
</gene>
<evidence type="ECO:0000313" key="4">
    <source>
        <dbReference type="Proteomes" id="UP000230066"/>
    </source>
</evidence>
<dbReference type="InterPro" id="IPR002048">
    <property type="entry name" value="EF_hand_dom"/>
</dbReference>
<dbReference type="GO" id="GO:0005509">
    <property type="term" value="F:calcium ion binding"/>
    <property type="evidence" value="ECO:0007669"/>
    <property type="project" value="InterPro"/>
</dbReference>
<sequence length="124" mass="14277">MCFKTLSVSQINKYLEHTRSVGTQQLLRMPRKGRGKSAQKTLRATQLQDLEVRFNKIDRNHDGRITRDEFIEELRENGLPLQLADSFVALYDANGDGCVSKQEYINAFSKFDLLTPQVSVEDKR</sequence>
<dbReference type="AlphaFoldDB" id="A0A4E0R629"/>
<organism evidence="3 4">
    <name type="scientific">Fasciola hepatica</name>
    <name type="common">Liver fluke</name>
    <dbReference type="NCBI Taxonomy" id="6192"/>
    <lineage>
        <taxon>Eukaryota</taxon>
        <taxon>Metazoa</taxon>
        <taxon>Spiralia</taxon>
        <taxon>Lophotrochozoa</taxon>
        <taxon>Platyhelminthes</taxon>
        <taxon>Trematoda</taxon>
        <taxon>Digenea</taxon>
        <taxon>Plagiorchiida</taxon>
        <taxon>Echinostomata</taxon>
        <taxon>Echinostomatoidea</taxon>
        <taxon>Fasciolidae</taxon>
        <taxon>Fasciola</taxon>
    </lineage>
</organism>
<evidence type="ECO:0000313" key="3">
    <source>
        <dbReference type="EMBL" id="THD23293.1"/>
    </source>
</evidence>